<dbReference type="Proteomes" id="UP000031668">
    <property type="component" value="Unassembled WGS sequence"/>
</dbReference>
<protein>
    <submittedName>
        <fullName evidence="1">Uncharacterized protein</fullName>
    </submittedName>
</protein>
<organism evidence="1 2">
    <name type="scientific">Thelohanellus kitauei</name>
    <name type="common">Myxosporean</name>
    <dbReference type="NCBI Taxonomy" id="669202"/>
    <lineage>
        <taxon>Eukaryota</taxon>
        <taxon>Metazoa</taxon>
        <taxon>Cnidaria</taxon>
        <taxon>Myxozoa</taxon>
        <taxon>Myxosporea</taxon>
        <taxon>Bivalvulida</taxon>
        <taxon>Platysporina</taxon>
        <taxon>Myxobolidae</taxon>
        <taxon>Thelohanellus</taxon>
    </lineage>
</organism>
<dbReference type="EMBL" id="JWZT01004836">
    <property type="protein sequence ID" value="KII62971.1"/>
    <property type="molecule type" value="Genomic_DNA"/>
</dbReference>
<sequence>MQSYHPISNCTVVSIDTIKKDSFITFEEVPWFRAENHCLDHTFDFAIFVFDSSESYSFNFCREIHQVVRIRLQGITTQIPCLFVGMKKDLGIVDQISDVDVKHYITTHSPFPLQVFYVKI</sequence>
<dbReference type="SUPFAM" id="SSF52540">
    <property type="entry name" value="P-loop containing nucleoside triphosphate hydrolases"/>
    <property type="match status" value="1"/>
</dbReference>
<evidence type="ECO:0000313" key="1">
    <source>
        <dbReference type="EMBL" id="KII62971.1"/>
    </source>
</evidence>
<name>A0A0C2MMV4_THEKT</name>
<evidence type="ECO:0000313" key="2">
    <source>
        <dbReference type="Proteomes" id="UP000031668"/>
    </source>
</evidence>
<keyword evidence="2" id="KW-1185">Reference proteome</keyword>
<dbReference type="AlphaFoldDB" id="A0A0C2MMV4"/>
<dbReference type="OrthoDB" id="10020961at2759"/>
<comment type="caution">
    <text evidence="1">The sequence shown here is derived from an EMBL/GenBank/DDBJ whole genome shotgun (WGS) entry which is preliminary data.</text>
</comment>
<dbReference type="Gene3D" id="3.40.50.300">
    <property type="entry name" value="P-loop containing nucleotide triphosphate hydrolases"/>
    <property type="match status" value="1"/>
</dbReference>
<dbReference type="InterPro" id="IPR027417">
    <property type="entry name" value="P-loop_NTPase"/>
</dbReference>
<gene>
    <name evidence="1" type="ORF">RF11_12178</name>
</gene>
<proteinExistence type="predicted"/>
<reference evidence="1 2" key="1">
    <citation type="journal article" date="2014" name="Genome Biol. Evol.">
        <title>The genome of the myxosporean Thelohanellus kitauei shows adaptations to nutrient acquisition within its fish host.</title>
        <authorList>
            <person name="Yang Y."/>
            <person name="Xiong J."/>
            <person name="Zhou Z."/>
            <person name="Huo F."/>
            <person name="Miao W."/>
            <person name="Ran C."/>
            <person name="Liu Y."/>
            <person name="Zhang J."/>
            <person name="Feng J."/>
            <person name="Wang M."/>
            <person name="Wang M."/>
            <person name="Wang L."/>
            <person name="Yao B."/>
        </authorList>
    </citation>
    <scope>NUCLEOTIDE SEQUENCE [LARGE SCALE GENOMIC DNA]</scope>
    <source>
        <strain evidence="1">Wuqing</strain>
    </source>
</reference>
<accession>A0A0C2MMV4</accession>